<dbReference type="Pfam" id="PF00595">
    <property type="entry name" value="PDZ"/>
    <property type="match status" value="1"/>
</dbReference>
<dbReference type="SMART" id="SM00228">
    <property type="entry name" value="PDZ"/>
    <property type="match status" value="1"/>
</dbReference>
<feature type="domain" description="PDZ" evidence="4">
    <location>
        <begin position="143"/>
        <end position="212"/>
    </location>
</feature>
<dbReference type="InterPro" id="IPR001478">
    <property type="entry name" value="PDZ"/>
</dbReference>
<keyword evidence="5" id="KW-1185">Reference proteome</keyword>
<dbReference type="PANTHER" id="PTHR15545">
    <property type="entry name" value="PDZ DOMAIN CONTAINING RING FINGER PROTEIN 3, 4"/>
    <property type="match status" value="1"/>
</dbReference>
<organism evidence="5 6">
    <name type="scientific">Betta splendens</name>
    <name type="common">Siamese fighting fish</name>
    <dbReference type="NCBI Taxonomy" id="158456"/>
    <lineage>
        <taxon>Eukaryota</taxon>
        <taxon>Metazoa</taxon>
        <taxon>Chordata</taxon>
        <taxon>Craniata</taxon>
        <taxon>Vertebrata</taxon>
        <taxon>Euteleostomi</taxon>
        <taxon>Actinopterygii</taxon>
        <taxon>Neopterygii</taxon>
        <taxon>Teleostei</taxon>
        <taxon>Neoteleostei</taxon>
        <taxon>Acanthomorphata</taxon>
        <taxon>Anabantaria</taxon>
        <taxon>Anabantiformes</taxon>
        <taxon>Anabantoidei</taxon>
        <taxon>Osphronemidae</taxon>
        <taxon>Betta</taxon>
    </lineage>
</organism>
<proteinExistence type="predicted"/>
<feature type="compositionally biased region" description="Polar residues" evidence="3">
    <location>
        <begin position="437"/>
        <end position="449"/>
    </location>
</feature>
<feature type="compositionally biased region" description="Polar residues" evidence="3">
    <location>
        <begin position="536"/>
        <end position="545"/>
    </location>
</feature>
<feature type="compositionally biased region" description="Basic and acidic residues" evidence="3">
    <location>
        <begin position="327"/>
        <end position="342"/>
    </location>
</feature>
<dbReference type="InterPro" id="IPR051971">
    <property type="entry name" value="E3_ubiquitin-PDZ_ligase"/>
</dbReference>
<feature type="coiled-coil region" evidence="2">
    <location>
        <begin position="378"/>
        <end position="405"/>
    </location>
</feature>
<feature type="compositionally biased region" description="Low complexity" evidence="3">
    <location>
        <begin position="499"/>
        <end position="511"/>
    </location>
</feature>
<dbReference type="KEGG" id="bspl:114857291"/>
<feature type="region of interest" description="Disordered" evidence="3">
    <location>
        <begin position="657"/>
        <end position="692"/>
    </location>
</feature>
<dbReference type="Gene3D" id="2.30.42.10">
    <property type="match status" value="1"/>
</dbReference>
<gene>
    <name evidence="6" type="primary">LOC114857291</name>
</gene>
<evidence type="ECO:0000256" key="2">
    <source>
        <dbReference type="SAM" id="Coils"/>
    </source>
</evidence>
<dbReference type="FunFam" id="2.30.42.10:FF:000028">
    <property type="entry name" value="PDZ domain containing ring finger 4"/>
    <property type="match status" value="1"/>
</dbReference>
<evidence type="ECO:0000313" key="6">
    <source>
        <dbReference type="RefSeq" id="XP_029009479.1"/>
    </source>
</evidence>
<dbReference type="CDD" id="cd06716">
    <property type="entry name" value="PDZ2-PDZRN4-like"/>
    <property type="match status" value="1"/>
</dbReference>
<evidence type="ECO:0000256" key="3">
    <source>
        <dbReference type="SAM" id="MobiDB-lite"/>
    </source>
</evidence>
<feature type="compositionally biased region" description="Basic and acidic residues" evidence="3">
    <location>
        <begin position="416"/>
        <end position="436"/>
    </location>
</feature>
<evidence type="ECO:0000313" key="5">
    <source>
        <dbReference type="Proteomes" id="UP000515150"/>
    </source>
</evidence>
<dbReference type="RefSeq" id="XP_029009479.1">
    <property type="nucleotide sequence ID" value="XM_029153646.3"/>
</dbReference>
<dbReference type="InParanoid" id="A0A6P7MV03"/>
<accession>A0A6P7MV03</accession>
<dbReference type="PANTHER" id="PTHR15545:SF6">
    <property type="entry name" value="PDZ DOMAIN-CONTAINING RING FINGER PROTEIN 4"/>
    <property type="match status" value="1"/>
</dbReference>
<feature type="region of interest" description="Disordered" evidence="3">
    <location>
        <begin position="406"/>
        <end position="460"/>
    </location>
</feature>
<protein>
    <submittedName>
        <fullName evidence="6">PDZ domain-containing RING finger protein 4-like</fullName>
    </submittedName>
</protein>
<evidence type="ECO:0000256" key="1">
    <source>
        <dbReference type="ARBA" id="ARBA00023054"/>
    </source>
</evidence>
<dbReference type="SUPFAM" id="SSF50156">
    <property type="entry name" value="PDZ domain-like"/>
    <property type="match status" value="2"/>
</dbReference>
<feature type="region of interest" description="Disordered" evidence="3">
    <location>
        <begin position="493"/>
        <end position="549"/>
    </location>
</feature>
<dbReference type="GeneID" id="114857291"/>
<feature type="region of interest" description="Disordered" evidence="3">
    <location>
        <begin position="319"/>
        <end position="342"/>
    </location>
</feature>
<dbReference type="AlphaFoldDB" id="A0A6P7MV03"/>
<reference evidence="6" key="1">
    <citation type="submission" date="2025-08" db="UniProtKB">
        <authorList>
            <consortium name="RefSeq"/>
        </authorList>
    </citation>
    <scope>IDENTIFICATION</scope>
</reference>
<name>A0A6P7MV03_BETSP</name>
<dbReference type="Proteomes" id="UP000515150">
    <property type="component" value="Chromosome 6"/>
</dbReference>
<dbReference type="InterPro" id="IPR036034">
    <property type="entry name" value="PDZ_sf"/>
</dbReference>
<dbReference type="OrthoDB" id="6270329at2759"/>
<keyword evidence="1 2" id="KW-0175">Coiled coil</keyword>
<sequence length="742" mass="85100">MGCNLCTLQKREEHYKLLYEIAQVNGRELSKSSHEETVEAFRAAKDPVVVQVIRRTPSGRPHGPPQEIHVVDVCTQTDITFEHIMALAKLRPSTPPVPDVCPFLLSDSCHSLHTMDQDYYEGTDYLSPVPGDGDRTEEFEYEEVELCRLNSQEKLGLTLCYRRDEEEDVAIYVSEISPNSIAARDGRIREGDRILQINGQDVQDREEAMAALSSDECRRVVLLVARPELQLEEAWLDDEHSEFLEQLKMEMLEEQQREEMELAALQEEQENEQRADDDKPTCSTLPLYKDSVRSMKERMESSEHHVLAHIQRRLSQCLRDSQPPRCARPDDRHGEDAGEADGDRFQQLLELKCQIRNSGEYDLFYSRRSTIECSAAEQSGVQRELRLLNEELRSIELECQNIMQAHKLRRGPPPAARERPALAETTERLEKSDKDSSSAYNTAESSRSTPLAMDRSPEHSLQRMVSLTNQRNLCSGLATGHSLGSSPILACRVPAPARSSSPDHSNPSESDQTPQAEEESGRKVRPRASQIPYFSPSHSSQQRQASIPAHARHYQSYMQLIQQRSAVEYAQSQLSLLSVCKEPQRPINEPKMEWKVKIRSDGTRYITKRPVRDKILRERALKIKEERSGGMTTDDDAMSEMKMGRYWSKEERKQHLVRAKEQRKRREFMQRSRLESLRENPQSSSEGRKEVSIIELSHKKMMKKRNKKILDNWMTIQELMTHGAKAPEGSEVHNAFLSVTTV</sequence>
<evidence type="ECO:0000259" key="4">
    <source>
        <dbReference type="PROSITE" id="PS50106"/>
    </source>
</evidence>
<feature type="coiled-coil region" evidence="2">
    <location>
        <begin position="248"/>
        <end position="275"/>
    </location>
</feature>
<dbReference type="PROSITE" id="PS50106">
    <property type="entry name" value="PDZ"/>
    <property type="match status" value="1"/>
</dbReference>
<feature type="compositionally biased region" description="Basic and acidic residues" evidence="3">
    <location>
        <begin position="667"/>
        <end position="678"/>
    </location>
</feature>